<dbReference type="EMBL" id="CBTB010000098">
    <property type="protein sequence ID" value="CDH32105.1"/>
    <property type="molecule type" value="Genomic_DNA"/>
</dbReference>
<dbReference type="AlphaFoldDB" id="A0A077QGB8"/>
<evidence type="ECO:0000313" key="1">
    <source>
        <dbReference type="EMBL" id="CDH32105.1"/>
    </source>
</evidence>
<proteinExistence type="predicted"/>
<organism evidence="1">
    <name type="scientific">Xenorhabdus bovienii str. Intermedium</name>
    <dbReference type="NCBI Taxonomy" id="1379677"/>
    <lineage>
        <taxon>Bacteria</taxon>
        <taxon>Pseudomonadati</taxon>
        <taxon>Pseudomonadota</taxon>
        <taxon>Gammaproteobacteria</taxon>
        <taxon>Enterobacterales</taxon>
        <taxon>Morganellaceae</taxon>
        <taxon>Xenorhabdus</taxon>
    </lineage>
</organism>
<protein>
    <submittedName>
        <fullName evidence="1">Uncharacterized protein</fullName>
    </submittedName>
</protein>
<accession>A0A077QGB8</accession>
<dbReference type="RefSeq" id="WP_038185835.1">
    <property type="nucleotide sequence ID" value="NZ_CAWLWA010000137.1"/>
</dbReference>
<name>A0A077QGB8_XENBV</name>
<comment type="caution">
    <text evidence="1">The sequence shown here is derived from an EMBL/GenBank/DDBJ whole genome shotgun (WGS) entry which is preliminary data.</text>
</comment>
<dbReference type="HOGENOM" id="CLU_2060571_0_0_6"/>
<reference evidence="1" key="1">
    <citation type="submission" date="2013-07" db="EMBL/GenBank/DDBJ databases">
        <title>Sub-species coevolution in mutualistic symbiosis.</title>
        <authorList>
            <person name="Murfin K."/>
            <person name="Klassen J."/>
            <person name="Lee M."/>
            <person name="Forst S."/>
            <person name="Stock P."/>
            <person name="Goodrich-Blair H."/>
        </authorList>
    </citation>
    <scope>NUCLEOTIDE SEQUENCE [LARGE SCALE GENOMIC DNA]</scope>
    <source>
        <strain evidence="1">Intermedium</strain>
    </source>
</reference>
<dbReference type="Proteomes" id="UP000028480">
    <property type="component" value="Unassembled WGS sequence"/>
</dbReference>
<sequence>MISDFLEEIINGCDGLIRRIEFVSFDSVFVFISAMRKDNREWVNIKFHLNGLKEFSVKQKLNYSNVVLSNGVFYMNINGIHYIDFSPYSDSMENESDFRMSDVYFASESIDYEVIPYSE</sequence>
<gene>
    <name evidence="1" type="ORF">XBI1_1870071</name>
</gene>